<comment type="caution">
    <text evidence="2">The sequence shown here is derived from an EMBL/GenBank/DDBJ whole genome shotgun (WGS) entry which is preliminary data.</text>
</comment>
<proteinExistence type="predicted"/>
<keyword evidence="1" id="KW-1133">Transmembrane helix</keyword>
<gene>
    <name evidence="2" type="ORF">NVS47_01980</name>
</gene>
<dbReference type="RefSeq" id="WP_257911919.1">
    <property type="nucleotide sequence ID" value="NZ_JANPWE010000001.1"/>
</dbReference>
<dbReference type="Proteomes" id="UP001524944">
    <property type="component" value="Unassembled WGS sequence"/>
</dbReference>
<dbReference type="EMBL" id="JANPWE010000001">
    <property type="protein sequence ID" value="MCR6544293.1"/>
    <property type="molecule type" value="Genomic_DNA"/>
</dbReference>
<keyword evidence="3" id="KW-1185">Reference proteome</keyword>
<accession>A0ABT1Y0B1</accession>
<feature type="transmembrane region" description="Helical" evidence="1">
    <location>
        <begin position="194"/>
        <end position="212"/>
    </location>
</feature>
<evidence type="ECO:0000313" key="2">
    <source>
        <dbReference type="EMBL" id="MCR6544293.1"/>
    </source>
</evidence>
<protein>
    <submittedName>
        <fullName evidence="2">Uncharacterized protein</fullName>
    </submittedName>
</protein>
<reference evidence="2 3" key="1">
    <citation type="submission" date="2022-08" db="EMBL/GenBank/DDBJ databases">
        <title>Proteogenomics of the novel Dehalobacterium formicoaceticum strain EZ94 highlights a key role of methyltransferases during anaerobic dichloromethane degradation.</title>
        <authorList>
            <person name="Wasmund K."/>
        </authorList>
    </citation>
    <scope>NUCLEOTIDE SEQUENCE [LARGE SCALE GENOMIC DNA]</scope>
    <source>
        <strain evidence="2 3">EZ94</strain>
    </source>
</reference>
<sequence length="419" mass="46329">MTVAAAAMELWRRVALVLGILIGLALFCYVSPAVVSLTAVDWKQEQANELRSFSGYVTEEEKRLHALPLDEYIREKTNGKVTVVNSAQWSNFFGQARLTSMGEYEGSGFGDRISKEDKDDFWKPTGPVEVFFKPDEIPYAQWGLWEGDGQTAFVSTNIGSETIYLRLKYHDYLTGVSAMSSPYRIAPGGLYHPYRTVGIIVMGLGLLFYIFLPRRKKQADDISYSTGSMLAGDLVGAILLTPFYGLPFLINGGTVQAITGLWPITLGMWLIALISIYLFYSNAWNASYRIELTPEALCLITFRGVKELGFNEIAAVDLVALRNPGWFRKLFLAMAFFSLVSGRASSTQPAGSALLTAAASYGGLEIRGQSGGKPTYIWFSDQRGGIIINNFDRVAEAIKAAGVPFNMEPREIEGFSMFM</sequence>
<keyword evidence="1" id="KW-0472">Membrane</keyword>
<evidence type="ECO:0000313" key="3">
    <source>
        <dbReference type="Proteomes" id="UP001524944"/>
    </source>
</evidence>
<evidence type="ECO:0000256" key="1">
    <source>
        <dbReference type="SAM" id="Phobius"/>
    </source>
</evidence>
<feature type="transmembrane region" description="Helical" evidence="1">
    <location>
        <begin position="224"/>
        <end position="245"/>
    </location>
</feature>
<name>A0ABT1Y0B1_9FIRM</name>
<keyword evidence="1" id="KW-0812">Transmembrane</keyword>
<feature type="transmembrane region" description="Helical" evidence="1">
    <location>
        <begin position="257"/>
        <end position="280"/>
    </location>
</feature>
<organism evidence="2 3">
    <name type="scientific">Dehalobacterium formicoaceticum</name>
    <dbReference type="NCBI Taxonomy" id="51515"/>
    <lineage>
        <taxon>Bacteria</taxon>
        <taxon>Bacillati</taxon>
        <taxon>Bacillota</taxon>
        <taxon>Clostridia</taxon>
        <taxon>Eubacteriales</taxon>
        <taxon>Peptococcaceae</taxon>
        <taxon>Dehalobacterium</taxon>
    </lineage>
</organism>